<feature type="transmembrane region" description="Helical" evidence="1">
    <location>
        <begin position="13"/>
        <end position="31"/>
    </location>
</feature>
<gene>
    <name evidence="2" type="ORF">CVS54_02848</name>
</gene>
<evidence type="ECO:0000256" key="1">
    <source>
        <dbReference type="SAM" id="Phobius"/>
    </source>
</evidence>
<dbReference type="KEGG" id="moy:CVS54_02848"/>
<evidence type="ECO:0000313" key="3">
    <source>
        <dbReference type="Proteomes" id="UP000274841"/>
    </source>
</evidence>
<proteinExistence type="predicted"/>
<organism evidence="2 3">
    <name type="scientific">Microbacterium oxydans</name>
    <dbReference type="NCBI Taxonomy" id="82380"/>
    <lineage>
        <taxon>Bacteria</taxon>
        <taxon>Bacillati</taxon>
        <taxon>Actinomycetota</taxon>
        <taxon>Actinomycetes</taxon>
        <taxon>Micrococcales</taxon>
        <taxon>Microbacteriaceae</taxon>
        <taxon>Microbacterium</taxon>
    </lineage>
</organism>
<sequence>MDWEKIGAAVWDWVPWLIGLVGLLFGILGELRARRAERRIRRDDDAPPWDDAQHDSGDLFTIRNTSTRDVVVTAVEADPAKKAGLLRFRQEFPLTIYAGDSLGVLVGERYSLSRPDVVLVWRFVDADEVRRNRRILPSVTA</sequence>
<protein>
    <submittedName>
        <fullName evidence="2">Uncharacterized protein</fullName>
    </submittedName>
</protein>
<name>A0A3S9WNB0_9MICO</name>
<dbReference type="EMBL" id="CP031422">
    <property type="protein sequence ID" value="AZS41493.1"/>
    <property type="molecule type" value="Genomic_DNA"/>
</dbReference>
<dbReference type="AlphaFoldDB" id="A0A3S9WNB0"/>
<keyword evidence="1" id="KW-0812">Transmembrane</keyword>
<reference evidence="2 3" key="1">
    <citation type="submission" date="2018-08" db="EMBL/GenBank/DDBJ databases">
        <title>Microbacterium oxydans strain HG3.</title>
        <authorList>
            <person name="ORTET P."/>
        </authorList>
    </citation>
    <scope>NUCLEOTIDE SEQUENCE [LARGE SCALE GENOMIC DNA]</scope>
    <source>
        <strain evidence="2 3">HG3</strain>
    </source>
</reference>
<dbReference type="Proteomes" id="UP000274841">
    <property type="component" value="Chromosome"/>
</dbReference>
<keyword evidence="1" id="KW-0472">Membrane</keyword>
<accession>A0A3S9WNB0</accession>
<evidence type="ECO:0000313" key="2">
    <source>
        <dbReference type="EMBL" id="AZS41493.1"/>
    </source>
</evidence>
<dbReference type="RefSeq" id="WP_127012530.1">
    <property type="nucleotide sequence ID" value="NZ_CP031422.1"/>
</dbReference>
<keyword evidence="1" id="KW-1133">Transmembrane helix</keyword>